<accession>A0AAF0R893</accession>
<dbReference type="EMBL" id="CP133618">
    <property type="protein sequence ID" value="WMV36478.1"/>
    <property type="molecule type" value="Genomic_DNA"/>
</dbReference>
<name>A0AAF0R893_SOLVR</name>
<keyword evidence="3" id="KW-0378">Hydrolase</keyword>
<proteinExistence type="inferred from homology"/>
<dbReference type="GO" id="GO:0033897">
    <property type="term" value="F:ribonuclease T2 activity"/>
    <property type="evidence" value="ECO:0007669"/>
    <property type="project" value="InterPro"/>
</dbReference>
<evidence type="ECO:0000256" key="4">
    <source>
        <dbReference type="ARBA" id="ARBA00023239"/>
    </source>
</evidence>
<gene>
    <name evidence="7" type="ORF">MTR67_029863</name>
</gene>
<dbReference type="GO" id="GO:0003723">
    <property type="term" value="F:RNA binding"/>
    <property type="evidence" value="ECO:0007669"/>
    <property type="project" value="InterPro"/>
</dbReference>
<dbReference type="AlphaFoldDB" id="A0AAF0R893"/>
<dbReference type="InterPro" id="IPR018188">
    <property type="entry name" value="RNase_T2_His_AS_1"/>
</dbReference>
<evidence type="ECO:0000256" key="6">
    <source>
        <dbReference type="SAM" id="MobiDB-lite"/>
    </source>
</evidence>
<evidence type="ECO:0000256" key="2">
    <source>
        <dbReference type="ARBA" id="ARBA00022759"/>
    </source>
</evidence>
<reference evidence="7" key="1">
    <citation type="submission" date="2023-08" db="EMBL/GenBank/DDBJ databases">
        <title>A de novo genome assembly of Solanum verrucosum Schlechtendal, a Mexican diploid species geographically isolated from the other diploid A-genome species in potato relatives.</title>
        <authorList>
            <person name="Hosaka K."/>
        </authorList>
    </citation>
    <scope>NUCLEOTIDE SEQUENCE</scope>
    <source>
        <tissue evidence="7">Young leaves</tissue>
    </source>
</reference>
<protein>
    <submittedName>
        <fullName evidence="7">Uncharacterized protein</fullName>
    </submittedName>
</protein>
<dbReference type="PROSITE" id="PS00530">
    <property type="entry name" value="RNASE_T2_1"/>
    <property type="match status" value="1"/>
</dbReference>
<dbReference type="GO" id="GO:0016787">
    <property type="term" value="F:hydrolase activity"/>
    <property type="evidence" value="ECO:0007669"/>
    <property type="project" value="UniProtKB-KW"/>
</dbReference>
<organism evidence="7 8">
    <name type="scientific">Solanum verrucosum</name>
    <dbReference type="NCBI Taxonomy" id="315347"/>
    <lineage>
        <taxon>Eukaryota</taxon>
        <taxon>Viridiplantae</taxon>
        <taxon>Streptophyta</taxon>
        <taxon>Embryophyta</taxon>
        <taxon>Tracheophyta</taxon>
        <taxon>Spermatophyta</taxon>
        <taxon>Magnoliopsida</taxon>
        <taxon>eudicotyledons</taxon>
        <taxon>Gunneridae</taxon>
        <taxon>Pentapetalae</taxon>
        <taxon>asterids</taxon>
        <taxon>lamiids</taxon>
        <taxon>Solanales</taxon>
        <taxon>Solanaceae</taxon>
        <taxon>Solanoideae</taxon>
        <taxon>Solaneae</taxon>
        <taxon>Solanum</taxon>
    </lineage>
</organism>
<keyword evidence="4" id="KW-0456">Lyase</keyword>
<dbReference type="SUPFAM" id="SSF55895">
    <property type="entry name" value="Ribonuclease Rh-like"/>
    <property type="match status" value="1"/>
</dbReference>
<feature type="compositionally biased region" description="Pro residues" evidence="6">
    <location>
        <begin position="61"/>
        <end position="74"/>
    </location>
</feature>
<evidence type="ECO:0000313" key="8">
    <source>
        <dbReference type="Proteomes" id="UP001234989"/>
    </source>
</evidence>
<comment type="similarity">
    <text evidence="1 5">Belongs to the RNase T2 family.</text>
</comment>
<keyword evidence="2" id="KW-0540">Nuclease</keyword>
<dbReference type="Pfam" id="PF00445">
    <property type="entry name" value="Ribonuclease_T2"/>
    <property type="match status" value="1"/>
</dbReference>
<dbReference type="Proteomes" id="UP001234989">
    <property type="component" value="Chromosome 7"/>
</dbReference>
<dbReference type="Gene3D" id="3.90.730.10">
    <property type="entry name" value="Ribonuclease T2-like"/>
    <property type="match status" value="1"/>
</dbReference>
<feature type="region of interest" description="Disordered" evidence="6">
    <location>
        <begin position="56"/>
        <end position="78"/>
    </location>
</feature>
<evidence type="ECO:0000256" key="3">
    <source>
        <dbReference type="ARBA" id="ARBA00022801"/>
    </source>
</evidence>
<evidence type="ECO:0000256" key="5">
    <source>
        <dbReference type="RuleBase" id="RU004328"/>
    </source>
</evidence>
<dbReference type="InterPro" id="IPR036430">
    <property type="entry name" value="RNase_T2-like_sf"/>
</dbReference>
<sequence length="100" mass="11790">MMRYVLQWPPTLCMTLENGRCKEPIPENEFLLHGLWPADEMEMSWEAPPNHLTKNGMQLWPIPPSPSPSPPPPNKFQEEEYGTYPIFERSWAKYIFNGWI</sequence>
<evidence type="ECO:0000256" key="1">
    <source>
        <dbReference type="ARBA" id="ARBA00007469"/>
    </source>
</evidence>
<dbReference type="InterPro" id="IPR001568">
    <property type="entry name" value="RNase_T2-like"/>
</dbReference>
<keyword evidence="8" id="KW-1185">Reference proteome</keyword>
<evidence type="ECO:0000313" key="7">
    <source>
        <dbReference type="EMBL" id="WMV36478.1"/>
    </source>
</evidence>
<keyword evidence="2" id="KW-0255">Endonuclease</keyword>